<dbReference type="RefSeq" id="WP_193326153.1">
    <property type="nucleotide sequence ID" value="NZ_CP053291.1"/>
</dbReference>
<sequence>MESAVSRVIGEHPGLDITKNSAAASAADSLKLMSVLRSSGTAQIAQTIGGGLLVIFGVVFADVLLHARDLGRRRTLGITRTNLVAFIELRVAYSAIIGAFLGAICAHLVLALQAVAVPARFTAATIVLTIAAAVLAALIPGVIAAYRDPVTVMRTHV</sequence>
<organism evidence="2 3">
    <name type="scientific">Trueperella pecoris</name>
    <dbReference type="NCBI Taxonomy" id="2733571"/>
    <lineage>
        <taxon>Bacteria</taxon>
        <taxon>Bacillati</taxon>
        <taxon>Actinomycetota</taxon>
        <taxon>Actinomycetes</taxon>
        <taxon>Actinomycetales</taxon>
        <taxon>Actinomycetaceae</taxon>
        <taxon>Trueperella</taxon>
    </lineage>
</organism>
<dbReference type="EMBL" id="CP063213">
    <property type="protein sequence ID" value="QOR46148.1"/>
    <property type="molecule type" value="Genomic_DNA"/>
</dbReference>
<feature type="transmembrane region" description="Helical" evidence="1">
    <location>
        <begin position="121"/>
        <end position="146"/>
    </location>
</feature>
<keyword evidence="1" id="KW-0812">Transmembrane</keyword>
<keyword evidence="1" id="KW-1133">Transmembrane helix</keyword>
<evidence type="ECO:0000313" key="3">
    <source>
        <dbReference type="Proteomes" id="UP000595053"/>
    </source>
</evidence>
<keyword evidence="1" id="KW-0472">Membrane</keyword>
<dbReference type="Proteomes" id="UP000595053">
    <property type="component" value="Chromosome"/>
</dbReference>
<feature type="transmembrane region" description="Helical" evidence="1">
    <location>
        <begin position="91"/>
        <end position="115"/>
    </location>
</feature>
<protein>
    <recommendedName>
        <fullName evidence="4">FtsX-like permease family protein</fullName>
    </recommendedName>
</protein>
<evidence type="ECO:0000313" key="2">
    <source>
        <dbReference type="EMBL" id="QOR46148.1"/>
    </source>
</evidence>
<feature type="transmembrane region" description="Helical" evidence="1">
    <location>
        <begin position="44"/>
        <end position="65"/>
    </location>
</feature>
<evidence type="ECO:0000256" key="1">
    <source>
        <dbReference type="SAM" id="Phobius"/>
    </source>
</evidence>
<reference evidence="2 3" key="1">
    <citation type="submission" date="2020-10" db="EMBL/GenBank/DDBJ databases">
        <title>Trueperella pecoris sp. nov. isolated from bovine and porcine specimens.</title>
        <authorList>
            <person name="Schoenecker L."/>
            <person name="Schnydrig P."/>
            <person name="Brodard I."/>
            <person name="Thomann A."/>
            <person name="Hemphill A."/>
            <person name="Rodriguez-Campos S."/>
            <person name="Perreten V."/>
            <person name="Jores J."/>
            <person name="Kittl S."/>
        </authorList>
    </citation>
    <scope>NUCLEOTIDE SEQUENCE [LARGE SCALE GENOMIC DNA]</scope>
    <source>
        <strain evidence="2 3">15A0121</strain>
    </source>
</reference>
<evidence type="ECO:0008006" key="4">
    <source>
        <dbReference type="Google" id="ProtNLM"/>
    </source>
</evidence>
<name>A0A7M1QW24_9ACTO</name>
<keyword evidence="3" id="KW-1185">Reference proteome</keyword>
<accession>A0A7M1QW24</accession>
<dbReference type="AlphaFoldDB" id="A0A7M1QW24"/>
<proteinExistence type="predicted"/>
<gene>
    <name evidence="2" type="ORF">INS88_02730</name>
</gene>